<sequence length="97" mass="10127">MPPWPVVVTGVAHCRRGGGVAEESRRWVVEPSGAKCPIGLLALGLSKVALSCKGVGLGLLDRPTKRDGPPYNTVVLAFSTENPAKAQGEVGPEESHL</sequence>
<proteinExistence type="predicted"/>
<evidence type="ECO:0000313" key="1">
    <source>
        <dbReference type="EnsemblPlants" id="ORUFI09G08320.1"/>
    </source>
</evidence>
<reference evidence="2" key="1">
    <citation type="submission" date="2013-06" db="EMBL/GenBank/DDBJ databases">
        <authorList>
            <person name="Zhao Q."/>
        </authorList>
    </citation>
    <scope>NUCLEOTIDE SEQUENCE</scope>
    <source>
        <strain evidence="2">cv. W1943</strain>
    </source>
</reference>
<dbReference type="EnsemblPlants" id="ORUFI09G08320.1">
    <property type="protein sequence ID" value="ORUFI09G08320.1"/>
    <property type="gene ID" value="ORUFI09G08320"/>
</dbReference>
<dbReference type="HOGENOM" id="CLU_2350441_0_0_1"/>
<name>A0A0E0QQI0_ORYRU</name>
<reference evidence="1" key="2">
    <citation type="submission" date="2015-06" db="UniProtKB">
        <authorList>
            <consortium name="EnsemblPlants"/>
        </authorList>
    </citation>
    <scope>IDENTIFICATION</scope>
</reference>
<protein>
    <submittedName>
        <fullName evidence="1">Uncharacterized protein</fullName>
    </submittedName>
</protein>
<dbReference type="Proteomes" id="UP000008022">
    <property type="component" value="Unassembled WGS sequence"/>
</dbReference>
<dbReference type="Gramene" id="ORUFI09G08320.1">
    <property type="protein sequence ID" value="ORUFI09G08320.1"/>
    <property type="gene ID" value="ORUFI09G08320"/>
</dbReference>
<dbReference type="AlphaFoldDB" id="A0A0E0QQI0"/>
<organism evidence="1 2">
    <name type="scientific">Oryza rufipogon</name>
    <name type="common">Brownbeard rice</name>
    <name type="synonym">Asian wild rice</name>
    <dbReference type="NCBI Taxonomy" id="4529"/>
    <lineage>
        <taxon>Eukaryota</taxon>
        <taxon>Viridiplantae</taxon>
        <taxon>Streptophyta</taxon>
        <taxon>Embryophyta</taxon>
        <taxon>Tracheophyta</taxon>
        <taxon>Spermatophyta</taxon>
        <taxon>Magnoliopsida</taxon>
        <taxon>Liliopsida</taxon>
        <taxon>Poales</taxon>
        <taxon>Poaceae</taxon>
        <taxon>BOP clade</taxon>
        <taxon>Oryzoideae</taxon>
        <taxon>Oryzeae</taxon>
        <taxon>Oryzinae</taxon>
        <taxon>Oryza</taxon>
    </lineage>
</organism>
<evidence type="ECO:0000313" key="2">
    <source>
        <dbReference type="Proteomes" id="UP000008022"/>
    </source>
</evidence>
<keyword evidence="2" id="KW-1185">Reference proteome</keyword>
<accession>A0A0E0QQI0</accession>